<dbReference type="WBParaSite" id="maker-uti_cns_0003600-snap-gene-0.9-mRNA-1">
    <property type="protein sequence ID" value="maker-uti_cns_0003600-snap-gene-0.9-mRNA-1"/>
    <property type="gene ID" value="maker-uti_cns_0003600-snap-gene-0.9"/>
</dbReference>
<keyword evidence="7" id="KW-1185">Reference proteome</keyword>
<evidence type="ECO:0000256" key="1">
    <source>
        <dbReference type="ARBA" id="ARBA00004123"/>
    </source>
</evidence>
<dbReference type="InterPro" id="IPR006607">
    <property type="entry name" value="DM15"/>
</dbReference>
<feature type="compositionally biased region" description="Low complexity" evidence="5">
    <location>
        <begin position="307"/>
        <end position="325"/>
    </location>
</feature>
<feature type="compositionally biased region" description="Low complexity" evidence="5">
    <location>
        <begin position="480"/>
        <end position="504"/>
    </location>
</feature>
<dbReference type="Proteomes" id="UP000095280">
    <property type="component" value="Unplaced"/>
</dbReference>
<keyword evidence="3" id="KW-0539">Nucleus</keyword>
<dbReference type="GO" id="GO:0006396">
    <property type="term" value="P:RNA processing"/>
    <property type="evidence" value="ECO:0007669"/>
    <property type="project" value="InterPro"/>
</dbReference>
<dbReference type="SMART" id="SM00684">
    <property type="entry name" value="DM15"/>
    <property type="match status" value="3"/>
</dbReference>
<evidence type="ECO:0000259" key="6">
    <source>
        <dbReference type="PROSITE" id="PS50961"/>
    </source>
</evidence>
<proteinExistence type="predicted"/>
<dbReference type="SMART" id="SM00715">
    <property type="entry name" value="LA"/>
    <property type="match status" value="1"/>
</dbReference>
<dbReference type="GO" id="GO:0005634">
    <property type="term" value="C:nucleus"/>
    <property type="evidence" value="ECO:0007669"/>
    <property type="project" value="UniProtKB-SubCell"/>
</dbReference>
<dbReference type="PANTHER" id="PTHR22792:SF132">
    <property type="entry name" value="LA-RELATED PROTEIN 1"/>
    <property type="match status" value="1"/>
</dbReference>
<feature type="region of interest" description="Disordered" evidence="5">
    <location>
        <begin position="353"/>
        <end position="376"/>
    </location>
</feature>
<evidence type="ECO:0000256" key="2">
    <source>
        <dbReference type="ARBA" id="ARBA00022884"/>
    </source>
</evidence>
<keyword evidence="2 4" id="KW-0694">RNA-binding</keyword>
<dbReference type="Pfam" id="PF05383">
    <property type="entry name" value="La"/>
    <property type="match status" value="1"/>
</dbReference>
<feature type="compositionally biased region" description="Gly residues" evidence="5">
    <location>
        <begin position="425"/>
        <end position="435"/>
    </location>
</feature>
<comment type="subcellular location">
    <subcellularLocation>
        <location evidence="1">Nucleus</location>
    </subcellularLocation>
</comment>
<dbReference type="GO" id="GO:0005737">
    <property type="term" value="C:cytoplasm"/>
    <property type="evidence" value="ECO:0007669"/>
    <property type="project" value="UniProtKB-ARBA"/>
</dbReference>
<dbReference type="AlphaFoldDB" id="A0A1I8GXX8"/>
<evidence type="ECO:0000313" key="7">
    <source>
        <dbReference type="Proteomes" id="UP000095280"/>
    </source>
</evidence>
<dbReference type="SUPFAM" id="SSF46785">
    <property type="entry name" value="Winged helix' DNA-binding domain"/>
    <property type="match status" value="1"/>
</dbReference>
<dbReference type="GO" id="GO:1990904">
    <property type="term" value="C:ribonucleoprotein complex"/>
    <property type="evidence" value="ECO:0007669"/>
    <property type="project" value="InterPro"/>
</dbReference>
<dbReference type="Pfam" id="PF21071">
    <property type="entry name" value="LARP1_HEAT"/>
    <property type="match status" value="1"/>
</dbReference>
<dbReference type="PROSITE" id="PS50961">
    <property type="entry name" value="HTH_LA"/>
    <property type="match status" value="1"/>
</dbReference>
<dbReference type="InterPro" id="IPR045180">
    <property type="entry name" value="La_dom_prot"/>
</dbReference>
<accession>A0A1I8GXX8</accession>
<dbReference type="GO" id="GO:0000339">
    <property type="term" value="F:RNA cap binding"/>
    <property type="evidence" value="ECO:0007669"/>
    <property type="project" value="InterPro"/>
</dbReference>
<protein>
    <submittedName>
        <fullName evidence="8">HTH La-type RNA-binding domain-containing protein</fullName>
    </submittedName>
</protein>
<name>A0A1I8GXX8_9PLAT</name>
<evidence type="ECO:0000313" key="8">
    <source>
        <dbReference type="WBParaSite" id="maker-uti_cns_0003600-snap-gene-0.9-mRNA-1"/>
    </source>
</evidence>
<feature type="domain" description="HTH La-type RNA-binding" evidence="6">
    <location>
        <begin position="164"/>
        <end position="257"/>
    </location>
</feature>
<feature type="region of interest" description="Disordered" evidence="5">
    <location>
        <begin position="412"/>
        <end position="435"/>
    </location>
</feature>
<evidence type="ECO:0000256" key="4">
    <source>
        <dbReference type="PROSITE-ProRule" id="PRU00332"/>
    </source>
</evidence>
<feature type="region of interest" description="Disordered" evidence="5">
    <location>
        <begin position="1"/>
        <end position="73"/>
    </location>
</feature>
<dbReference type="InterPro" id="IPR002344">
    <property type="entry name" value="Lupus_La"/>
</dbReference>
<dbReference type="CDD" id="cd07323">
    <property type="entry name" value="LAM"/>
    <property type="match status" value="1"/>
</dbReference>
<dbReference type="InterPro" id="IPR036388">
    <property type="entry name" value="WH-like_DNA-bd_sf"/>
</dbReference>
<evidence type="ECO:0000256" key="5">
    <source>
        <dbReference type="SAM" id="MobiDB-lite"/>
    </source>
</evidence>
<reference evidence="8" key="1">
    <citation type="submission" date="2016-11" db="UniProtKB">
        <authorList>
            <consortium name="WormBaseParasite"/>
        </authorList>
    </citation>
    <scope>IDENTIFICATION</scope>
</reference>
<dbReference type="PANTHER" id="PTHR22792">
    <property type="entry name" value="LUPUS LA PROTEIN-RELATED"/>
    <property type="match status" value="1"/>
</dbReference>
<feature type="region of interest" description="Disordered" evidence="5">
    <location>
        <begin position="277"/>
        <end position="339"/>
    </location>
</feature>
<feature type="compositionally biased region" description="Low complexity" evidence="5">
    <location>
        <begin position="32"/>
        <end position="51"/>
    </location>
</feature>
<evidence type="ECO:0000256" key="3">
    <source>
        <dbReference type="ARBA" id="ARBA00023242"/>
    </source>
</evidence>
<dbReference type="InterPro" id="IPR036390">
    <property type="entry name" value="WH_DNA-bd_sf"/>
</dbReference>
<sequence>MEQHQGIDGPVQRGPEPANNTSSKRSGGGAGRTRPFQRFPRGGGRPMPQQPIMEPGGGLMQPNWPTEMGAALPAAGGPGGGFYHQPYYDNPSIPPPPPFPVGVPPAAAVAGGTPAAPEGLALMYASGGPTPDTAPMSEAVDPVTGTRSVIVNGLHYFPENFDSDAVCDAVLEQIRHQIEFYFSDENLNHDLFLRSIMDSEGYVGVQTLAGFNRVNFLCNGNPEDVAVAVEKSDSLELSPERDRVRRRDDPKRWPIDAAKVKAQQDDDAQLNIDAPEFVPTAEPVAASKDGQSVRRPSQQDDFDFQFDSDQPVDSQQPAAPAQQQPVRSRVRAISTTEDEVSEADINRLLVVAPASGSRRGRGPPHQRGGGGGGRMTRELARRLGDGIADYQAAILRHGCGGGDSRRLRLVPEESAPSSGMPAGVEDGGGGEGGAAPYGRFYPAYGGGGGGRYQQQQQQQQLAEQSVGYLFDIREHRARSRTSSTSSSFSEYSLSSSLPSNMPGSLPHQSGMAFSHPSQSLLQEHGFNFVDYNHYHRRCLQDREREGPGQSQEMNTLFRFWSFFLRDNFNWKMYNEFKRLALEDSEHGHRYGLECLFRFYSYGLERRFRKDLFRDFNEVTQADYRAGNLYGLEKFWALFRYSTIDPAGLDIHPVLREALTKYTRVEDFRSENFVPPHGFFVRKRSSNSRCLSESEGAVAAGASPAAAAAAAPAKAGASNPRWPIMPLAPRRAEVSVCLILIANLASGF</sequence>
<feature type="region of interest" description="Disordered" evidence="5">
    <location>
        <begin position="477"/>
        <end position="504"/>
    </location>
</feature>
<dbReference type="Gene3D" id="1.10.10.10">
    <property type="entry name" value="Winged helix-like DNA-binding domain superfamily/Winged helix DNA-binding domain"/>
    <property type="match status" value="1"/>
</dbReference>
<dbReference type="InterPro" id="IPR006630">
    <property type="entry name" value="La_HTH"/>
</dbReference>
<dbReference type="PRINTS" id="PR00302">
    <property type="entry name" value="LUPUSLA"/>
</dbReference>
<organism evidence="7 8">
    <name type="scientific">Macrostomum lignano</name>
    <dbReference type="NCBI Taxonomy" id="282301"/>
    <lineage>
        <taxon>Eukaryota</taxon>
        <taxon>Metazoa</taxon>
        <taxon>Spiralia</taxon>
        <taxon>Lophotrochozoa</taxon>
        <taxon>Platyhelminthes</taxon>
        <taxon>Rhabditophora</taxon>
        <taxon>Macrostomorpha</taxon>
        <taxon>Macrostomida</taxon>
        <taxon>Macrostomidae</taxon>
        <taxon>Macrostomum</taxon>
    </lineage>
</organism>
<dbReference type="GO" id="GO:0048255">
    <property type="term" value="P:mRNA stabilization"/>
    <property type="evidence" value="ECO:0007669"/>
    <property type="project" value="InterPro"/>
</dbReference>